<dbReference type="EMBL" id="NOII01000002">
    <property type="protein sequence ID" value="OYD57992.1"/>
    <property type="molecule type" value="Genomic_DNA"/>
</dbReference>
<name>A0A235F9R1_9BACL</name>
<protein>
    <recommendedName>
        <fullName evidence="3">Sporulation protein</fullName>
    </recommendedName>
</protein>
<evidence type="ECO:0008006" key="3">
    <source>
        <dbReference type="Google" id="ProtNLM"/>
    </source>
</evidence>
<keyword evidence="2" id="KW-1185">Reference proteome</keyword>
<dbReference type="PROSITE" id="PS51257">
    <property type="entry name" value="PROKAR_LIPOPROTEIN"/>
    <property type="match status" value="1"/>
</dbReference>
<evidence type="ECO:0000313" key="1">
    <source>
        <dbReference type="EMBL" id="OYD57992.1"/>
    </source>
</evidence>
<accession>A0A235F9R1</accession>
<reference evidence="1 2" key="1">
    <citation type="submission" date="2017-07" db="EMBL/GenBank/DDBJ databases">
        <title>Fictibacillus sp. nov. GDSW-R2A3 Genome sequencing and assembly.</title>
        <authorList>
            <person name="Mayilraj S."/>
        </authorList>
    </citation>
    <scope>NUCLEOTIDE SEQUENCE [LARGE SCALE GENOMIC DNA]</scope>
    <source>
        <strain evidence="1 2">GDSW-R2A3</strain>
    </source>
</reference>
<organism evidence="1 2">
    <name type="scientific">Fictibacillus aquaticus</name>
    <dbReference type="NCBI Taxonomy" id="2021314"/>
    <lineage>
        <taxon>Bacteria</taxon>
        <taxon>Bacillati</taxon>
        <taxon>Bacillota</taxon>
        <taxon>Bacilli</taxon>
        <taxon>Bacillales</taxon>
        <taxon>Fictibacillaceae</taxon>
        <taxon>Fictibacillus</taxon>
    </lineage>
</organism>
<evidence type="ECO:0000313" key="2">
    <source>
        <dbReference type="Proteomes" id="UP000215059"/>
    </source>
</evidence>
<dbReference type="RefSeq" id="WP_094252025.1">
    <property type="nucleotide sequence ID" value="NZ_JBHLXL010000001.1"/>
</dbReference>
<dbReference type="InterPro" id="IPR019076">
    <property type="entry name" value="Spore_lipoprot_YhcN/YlaJ-like"/>
</dbReference>
<dbReference type="Pfam" id="PF09580">
    <property type="entry name" value="Spore_YhcN_YlaJ"/>
    <property type="match status" value="1"/>
</dbReference>
<sequence length="131" mass="14784">MRQTIAIMCLIIACGCGRTAADAKNGPEPSFLPREYYRVHQPYERPKTAQSIAEDIRKEVAGMPSVRQAAVLKKNGEYVIAVKLDSYSRKSHAAICLNIKRTVESKWAEKAVVFSSPREFRTIRNETKRKG</sequence>
<dbReference type="Proteomes" id="UP000215059">
    <property type="component" value="Unassembled WGS sequence"/>
</dbReference>
<gene>
    <name evidence="1" type="ORF">CGZ90_08870</name>
</gene>
<proteinExistence type="predicted"/>
<comment type="caution">
    <text evidence="1">The sequence shown here is derived from an EMBL/GenBank/DDBJ whole genome shotgun (WGS) entry which is preliminary data.</text>
</comment>
<dbReference type="AlphaFoldDB" id="A0A235F9R1"/>